<feature type="transmembrane region" description="Helical" evidence="7">
    <location>
        <begin position="410"/>
        <end position="429"/>
    </location>
</feature>
<organism evidence="8 9">
    <name type="scientific">Caulifigura coniformis</name>
    <dbReference type="NCBI Taxonomy" id="2527983"/>
    <lineage>
        <taxon>Bacteria</taxon>
        <taxon>Pseudomonadati</taxon>
        <taxon>Planctomycetota</taxon>
        <taxon>Planctomycetia</taxon>
        <taxon>Planctomycetales</taxon>
        <taxon>Planctomycetaceae</taxon>
        <taxon>Caulifigura</taxon>
    </lineage>
</organism>
<feature type="transmembrane region" description="Helical" evidence="7">
    <location>
        <begin position="333"/>
        <end position="358"/>
    </location>
</feature>
<evidence type="ECO:0000313" key="8">
    <source>
        <dbReference type="EMBL" id="QDT57364.1"/>
    </source>
</evidence>
<feature type="transmembrane region" description="Helical" evidence="7">
    <location>
        <begin position="247"/>
        <end position="267"/>
    </location>
</feature>
<keyword evidence="2" id="KW-0813">Transport</keyword>
<dbReference type="EMBL" id="CP036271">
    <property type="protein sequence ID" value="QDT57364.1"/>
    <property type="molecule type" value="Genomic_DNA"/>
</dbReference>
<dbReference type="InParanoid" id="A0A517SMK7"/>
<gene>
    <name evidence="8" type="primary">yegT_2</name>
    <name evidence="8" type="ORF">Pan44_54330</name>
</gene>
<keyword evidence="4 7" id="KW-0812">Transmembrane</keyword>
<evidence type="ECO:0000256" key="4">
    <source>
        <dbReference type="ARBA" id="ARBA00022692"/>
    </source>
</evidence>
<protein>
    <submittedName>
        <fullName evidence="8">Nucleoside transporter YegT</fullName>
    </submittedName>
</protein>
<sequence length="445" mass="48521">MTPGISRRLRFRLSVLWLLEWGITGALLTYLPLYFTQNGLTLDETGPVLAIGALGLWVSPLVVGQLCDRWIAAQRYLAIAHFLGGIALLAIPVATDVYRETGAGYGFILAMFGLFAMVYLPTIPLASALTFRHLSDPKSQFGGIRVWGTVGWVLAGIGLSLWLEQRDLAGWLRTAFPSTAPTVLGLSKRFWFLPEPSSSDCFAIAAILSFGLSSFCAFLPNTPPLHTPRDGIGLVDWVVAIWREKGFVRLVVVSSLLSLVVPLYSLVVPKLLEQRFVRGDSVPALMTIGQLSEFPALLLMPFCLRRLGLKATFALGVIAWMVRYAIFAADSPMWLILAGIALHGVCHVYLIVVVQLYVDASCPRDLRATAQNVFAFVAGGIAMPLGLLITQPLVKWGTDAASGRMNFGPVFAAPTAFLACVLLGFWKWFRIDDEPETSLSVSSTS</sequence>
<evidence type="ECO:0000256" key="2">
    <source>
        <dbReference type="ARBA" id="ARBA00022448"/>
    </source>
</evidence>
<dbReference type="Pfam" id="PF03825">
    <property type="entry name" value="Nuc_H_symport"/>
    <property type="match status" value="2"/>
</dbReference>
<dbReference type="Gene3D" id="1.20.1250.20">
    <property type="entry name" value="MFS general substrate transporter like domains"/>
    <property type="match status" value="2"/>
</dbReference>
<dbReference type="InterPro" id="IPR036259">
    <property type="entry name" value="MFS_trans_sf"/>
</dbReference>
<feature type="transmembrane region" description="Helical" evidence="7">
    <location>
        <begin position="15"/>
        <end position="35"/>
    </location>
</feature>
<feature type="transmembrane region" description="Helical" evidence="7">
    <location>
        <begin position="143"/>
        <end position="163"/>
    </location>
</feature>
<name>A0A517SMK7_9PLAN</name>
<evidence type="ECO:0000256" key="1">
    <source>
        <dbReference type="ARBA" id="ARBA00004651"/>
    </source>
</evidence>
<feature type="transmembrane region" description="Helical" evidence="7">
    <location>
        <begin position="307"/>
        <end position="327"/>
    </location>
</feature>
<dbReference type="PANTHER" id="PTHR23522">
    <property type="entry name" value="BLL5896 PROTEIN"/>
    <property type="match status" value="1"/>
</dbReference>
<dbReference type="OrthoDB" id="9783013at2"/>
<dbReference type="InterPro" id="IPR004740">
    <property type="entry name" value="Nuc_H_symport"/>
</dbReference>
<evidence type="ECO:0000256" key="6">
    <source>
        <dbReference type="ARBA" id="ARBA00023136"/>
    </source>
</evidence>
<feature type="transmembrane region" description="Helical" evidence="7">
    <location>
        <begin position="370"/>
        <end position="390"/>
    </location>
</feature>
<feature type="transmembrane region" description="Helical" evidence="7">
    <location>
        <begin position="76"/>
        <end position="95"/>
    </location>
</feature>
<dbReference type="Proteomes" id="UP000315700">
    <property type="component" value="Chromosome"/>
</dbReference>
<keyword evidence="6 7" id="KW-0472">Membrane</keyword>
<feature type="transmembrane region" description="Helical" evidence="7">
    <location>
        <begin position="47"/>
        <end position="64"/>
    </location>
</feature>
<keyword evidence="3" id="KW-1003">Cell membrane</keyword>
<dbReference type="PANTHER" id="PTHR23522:SF4">
    <property type="entry name" value="NUCLEOSIDE PERMEASE NUPG-RELATED"/>
    <property type="match status" value="1"/>
</dbReference>
<feature type="transmembrane region" description="Helical" evidence="7">
    <location>
        <begin position="107"/>
        <end position="131"/>
    </location>
</feature>
<dbReference type="GO" id="GO:0015213">
    <property type="term" value="F:uridine transmembrane transporter activity"/>
    <property type="evidence" value="ECO:0007669"/>
    <property type="project" value="TreeGrafter"/>
</dbReference>
<dbReference type="AlphaFoldDB" id="A0A517SMK7"/>
<dbReference type="SUPFAM" id="SSF103473">
    <property type="entry name" value="MFS general substrate transporter"/>
    <property type="match status" value="1"/>
</dbReference>
<dbReference type="RefSeq" id="WP_145034713.1">
    <property type="nucleotide sequence ID" value="NZ_CP036271.1"/>
</dbReference>
<evidence type="ECO:0000256" key="5">
    <source>
        <dbReference type="ARBA" id="ARBA00022989"/>
    </source>
</evidence>
<evidence type="ECO:0000256" key="3">
    <source>
        <dbReference type="ARBA" id="ARBA00022475"/>
    </source>
</evidence>
<dbReference type="KEGG" id="ccos:Pan44_54330"/>
<keyword evidence="9" id="KW-1185">Reference proteome</keyword>
<dbReference type="GO" id="GO:0005886">
    <property type="term" value="C:plasma membrane"/>
    <property type="evidence" value="ECO:0007669"/>
    <property type="project" value="UniProtKB-SubCell"/>
</dbReference>
<comment type="subcellular location">
    <subcellularLocation>
        <location evidence="1">Cell membrane</location>
        <topology evidence="1">Multi-pass membrane protein</topology>
    </subcellularLocation>
</comment>
<evidence type="ECO:0000313" key="9">
    <source>
        <dbReference type="Proteomes" id="UP000315700"/>
    </source>
</evidence>
<dbReference type="GO" id="GO:0015212">
    <property type="term" value="F:cytidine transmembrane transporter activity"/>
    <property type="evidence" value="ECO:0007669"/>
    <property type="project" value="TreeGrafter"/>
</dbReference>
<accession>A0A517SMK7</accession>
<keyword evidence="5 7" id="KW-1133">Transmembrane helix</keyword>
<evidence type="ECO:0000256" key="7">
    <source>
        <dbReference type="SAM" id="Phobius"/>
    </source>
</evidence>
<reference evidence="8 9" key="1">
    <citation type="submission" date="2019-02" db="EMBL/GenBank/DDBJ databases">
        <title>Deep-cultivation of Planctomycetes and their phenomic and genomic characterization uncovers novel biology.</title>
        <authorList>
            <person name="Wiegand S."/>
            <person name="Jogler M."/>
            <person name="Boedeker C."/>
            <person name="Pinto D."/>
            <person name="Vollmers J."/>
            <person name="Rivas-Marin E."/>
            <person name="Kohn T."/>
            <person name="Peeters S.H."/>
            <person name="Heuer A."/>
            <person name="Rast P."/>
            <person name="Oberbeckmann S."/>
            <person name="Bunk B."/>
            <person name="Jeske O."/>
            <person name="Meyerdierks A."/>
            <person name="Storesund J.E."/>
            <person name="Kallscheuer N."/>
            <person name="Luecker S."/>
            <person name="Lage O.M."/>
            <person name="Pohl T."/>
            <person name="Merkel B.J."/>
            <person name="Hornburger P."/>
            <person name="Mueller R.-W."/>
            <person name="Bruemmer F."/>
            <person name="Labrenz M."/>
            <person name="Spormann A.M."/>
            <person name="Op den Camp H."/>
            <person name="Overmann J."/>
            <person name="Amann R."/>
            <person name="Jetten M.S.M."/>
            <person name="Mascher T."/>
            <person name="Medema M.H."/>
            <person name="Devos D.P."/>
            <person name="Kaster A.-K."/>
            <person name="Ovreas L."/>
            <person name="Rohde M."/>
            <person name="Galperin M.Y."/>
            <person name="Jogler C."/>
        </authorList>
    </citation>
    <scope>NUCLEOTIDE SEQUENCE [LARGE SCALE GENOMIC DNA]</scope>
    <source>
        <strain evidence="8 9">Pan44</strain>
    </source>
</reference>
<proteinExistence type="predicted"/>